<feature type="chain" id="PRO_5032314943" description="AMIN domain-containing protein" evidence="2">
    <location>
        <begin position="25"/>
        <end position="152"/>
    </location>
</feature>
<feature type="region of interest" description="Disordered" evidence="1">
    <location>
        <begin position="36"/>
        <end position="60"/>
    </location>
</feature>
<evidence type="ECO:0000313" key="4">
    <source>
        <dbReference type="Proteomes" id="UP000470302"/>
    </source>
</evidence>
<comment type="caution">
    <text evidence="3">The sequence shown here is derived from an EMBL/GenBank/DDBJ whole genome shotgun (WGS) entry which is preliminary data.</text>
</comment>
<evidence type="ECO:0000256" key="1">
    <source>
        <dbReference type="SAM" id="MobiDB-lite"/>
    </source>
</evidence>
<gene>
    <name evidence="3" type="ORF">GTP91_20685</name>
</gene>
<evidence type="ECO:0000313" key="3">
    <source>
        <dbReference type="EMBL" id="MYM89582.1"/>
    </source>
</evidence>
<reference evidence="3 4" key="1">
    <citation type="submission" date="2020-01" db="EMBL/GenBank/DDBJ databases">
        <title>Novel species isolated from a subtropical stream in China.</title>
        <authorList>
            <person name="Lu H."/>
        </authorList>
    </citation>
    <scope>NUCLEOTIDE SEQUENCE [LARGE SCALE GENOMIC DNA]</scope>
    <source>
        <strain evidence="3 4">FT82W</strain>
    </source>
</reference>
<dbReference type="EMBL" id="WWCW01000080">
    <property type="protein sequence ID" value="MYM89582.1"/>
    <property type="molecule type" value="Genomic_DNA"/>
</dbReference>
<feature type="compositionally biased region" description="Low complexity" evidence="1">
    <location>
        <begin position="36"/>
        <end position="54"/>
    </location>
</feature>
<name>A0A845G7Z1_9BURK</name>
<keyword evidence="2" id="KW-0732">Signal</keyword>
<dbReference type="Proteomes" id="UP000470302">
    <property type="component" value="Unassembled WGS sequence"/>
</dbReference>
<feature type="signal peptide" evidence="2">
    <location>
        <begin position="1"/>
        <end position="24"/>
    </location>
</feature>
<evidence type="ECO:0008006" key="5">
    <source>
        <dbReference type="Google" id="ProtNLM"/>
    </source>
</evidence>
<evidence type="ECO:0000256" key="2">
    <source>
        <dbReference type="SAM" id="SignalP"/>
    </source>
</evidence>
<proteinExistence type="predicted"/>
<accession>A0A845G7Z1</accession>
<dbReference type="RefSeq" id="WP_161098495.1">
    <property type="nucleotide sequence ID" value="NZ_WWCW01000080.1"/>
</dbReference>
<protein>
    <recommendedName>
        <fullName evidence="5">AMIN domain-containing protein</fullName>
    </recommendedName>
</protein>
<dbReference type="AlphaFoldDB" id="A0A845G7Z1"/>
<sequence>MRISLSFRLIAAAGALGLALQANADSFVSSASSAGSASSGSISDSLNGSSNSSGGDKRKVADGEYRIIQIAATPDRADRTRVTMQANDPQQRVVLDLPQVTFDKQRLAVGDAMYAQNRAYGIEFGRGDTHQPFYLVLADEWYGELASRPVSL</sequence>
<organism evidence="3 4">
    <name type="scientific">Duganella vulcania</name>
    <dbReference type="NCBI Taxonomy" id="2692166"/>
    <lineage>
        <taxon>Bacteria</taxon>
        <taxon>Pseudomonadati</taxon>
        <taxon>Pseudomonadota</taxon>
        <taxon>Betaproteobacteria</taxon>
        <taxon>Burkholderiales</taxon>
        <taxon>Oxalobacteraceae</taxon>
        <taxon>Telluria group</taxon>
        <taxon>Duganella</taxon>
    </lineage>
</organism>